<protein>
    <submittedName>
        <fullName evidence="1">Uncharacterized protein</fullName>
    </submittedName>
</protein>
<reference evidence="1 2" key="1">
    <citation type="journal article" date="2015" name="Genome Biol.">
        <title>Comparative genomics of Steinernema reveals deeply conserved gene regulatory networks.</title>
        <authorList>
            <person name="Dillman A.R."/>
            <person name="Macchietto M."/>
            <person name="Porter C.F."/>
            <person name="Rogers A."/>
            <person name="Williams B."/>
            <person name="Antoshechkin I."/>
            <person name="Lee M.M."/>
            <person name="Goodwin Z."/>
            <person name="Lu X."/>
            <person name="Lewis E.E."/>
            <person name="Goodrich-Blair H."/>
            <person name="Stock S.P."/>
            <person name="Adams B.J."/>
            <person name="Sternberg P.W."/>
            <person name="Mortazavi A."/>
        </authorList>
    </citation>
    <scope>NUCLEOTIDE SEQUENCE [LARGE SCALE GENOMIC DNA]</scope>
    <source>
        <strain evidence="1 2">ALL</strain>
    </source>
</reference>
<reference evidence="1 2" key="2">
    <citation type="journal article" date="2019" name="G3 (Bethesda)">
        <title>Hybrid Assembly of the Genome of the Entomopathogenic Nematode Steinernema carpocapsae Identifies the X-Chromosome.</title>
        <authorList>
            <person name="Serra L."/>
            <person name="Macchietto M."/>
            <person name="Macias-Munoz A."/>
            <person name="McGill C.J."/>
            <person name="Rodriguez I.M."/>
            <person name="Rodriguez B."/>
            <person name="Murad R."/>
            <person name="Mortazavi A."/>
        </authorList>
    </citation>
    <scope>NUCLEOTIDE SEQUENCE [LARGE SCALE GENOMIC DNA]</scope>
    <source>
        <strain evidence="1 2">ALL</strain>
    </source>
</reference>
<evidence type="ECO:0000313" key="2">
    <source>
        <dbReference type="Proteomes" id="UP000298663"/>
    </source>
</evidence>
<organism evidence="1 2">
    <name type="scientific">Steinernema carpocapsae</name>
    <name type="common">Entomopathogenic nematode</name>
    <dbReference type="NCBI Taxonomy" id="34508"/>
    <lineage>
        <taxon>Eukaryota</taxon>
        <taxon>Metazoa</taxon>
        <taxon>Ecdysozoa</taxon>
        <taxon>Nematoda</taxon>
        <taxon>Chromadorea</taxon>
        <taxon>Rhabditida</taxon>
        <taxon>Tylenchina</taxon>
        <taxon>Panagrolaimomorpha</taxon>
        <taxon>Strongyloidoidea</taxon>
        <taxon>Steinernematidae</taxon>
        <taxon>Steinernema</taxon>
    </lineage>
</organism>
<comment type="caution">
    <text evidence="1">The sequence shown here is derived from an EMBL/GenBank/DDBJ whole genome shotgun (WGS) entry which is preliminary data.</text>
</comment>
<name>A0A4U5N0G8_STECR</name>
<proteinExistence type="predicted"/>
<dbReference type="Proteomes" id="UP000298663">
    <property type="component" value="Unassembled WGS sequence"/>
</dbReference>
<dbReference type="AlphaFoldDB" id="A0A4U5N0G8"/>
<evidence type="ECO:0000313" key="1">
    <source>
        <dbReference type="EMBL" id="TKR75856.1"/>
    </source>
</evidence>
<accession>A0A4U5N0G8</accession>
<keyword evidence="2" id="KW-1185">Reference proteome</keyword>
<sequence>MKEGENLSKLIQLIQQKSVPAMQSFDTRVATNAYLATHDSWQEGDATAERILTTHHLWPALRLNFWKQQYL</sequence>
<gene>
    <name evidence="1" type="ORF">L596_017091</name>
</gene>
<dbReference type="EMBL" id="AZBU02000005">
    <property type="protein sequence ID" value="TKR75856.1"/>
    <property type="molecule type" value="Genomic_DNA"/>
</dbReference>